<comment type="catalytic activity">
    <reaction evidence="4">
        <text>[thioredoxin]-disulfide + sulfite + AMP + 2 H(+) = adenosine 5'-phosphosulfate + [thioredoxin]-dithiol</text>
        <dbReference type="Rhea" id="RHEA:21976"/>
        <dbReference type="Rhea" id="RHEA-COMP:10698"/>
        <dbReference type="Rhea" id="RHEA-COMP:10700"/>
        <dbReference type="ChEBI" id="CHEBI:15378"/>
        <dbReference type="ChEBI" id="CHEBI:17359"/>
        <dbReference type="ChEBI" id="CHEBI:29950"/>
        <dbReference type="ChEBI" id="CHEBI:50058"/>
        <dbReference type="ChEBI" id="CHEBI:58243"/>
        <dbReference type="ChEBI" id="CHEBI:456215"/>
        <dbReference type="EC" id="1.8.4.10"/>
    </reaction>
</comment>
<dbReference type="Pfam" id="PF01507">
    <property type="entry name" value="PAPS_reduct"/>
    <property type="match status" value="1"/>
</dbReference>
<evidence type="ECO:0000259" key="5">
    <source>
        <dbReference type="Pfam" id="PF01507"/>
    </source>
</evidence>
<dbReference type="InterPro" id="IPR014729">
    <property type="entry name" value="Rossmann-like_a/b/a_fold"/>
</dbReference>
<feature type="binding site" evidence="4">
    <location>
        <position position="205"/>
    </location>
    <ligand>
        <name>[4Fe-4S] cluster</name>
        <dbReference type="ChEBI" id="CHEBI:49883"/>
    </ligand>
</feature>
<dbReference type="InterPro" id="IPR004511">
    <property type="entry name" value="PAPS/APS_Rdtase"/>
</dbReference>
<gene>
    <name evidence="4" type="primary">cysH</name>
    <name evidence="6" type="ORF">NQF64_05565</name>
</gene>
<name>A0ABT3W6K1_9PROT</name>
<evidence type="ECO:0000256" key="4">
    <source>
        <dbReference type="HAMAP-Rule" id="MF_00063"/>
    </source>
</evidence>
<keyword evidence="2 4" id="KW-0560">Oxidoreductase</keyword>
<comment type="subcellular location">
    <subcellularLocation>
        <location evidence="4">Cytoplasm</location>
    </subcellularLocation>
</comment>
<reference evidence="6 7" key="1">
    <citation type="submission" date="2022-07" db="EMBL/GenBank/DDBJ databases">
        <title>Bombella genomes.</title>
        <authorList>
            <person name="Harer L."/>
            <person name="Styblova S."/>
            <person name="Ehrmann M."/>
        </authorList>
    </citation>
    <scope>NUCLEOTIDE SEQUENCE [LARGE SCALE GENOMIC DNA]</scope>
    <source>
        <strain evidence="6 7">TMW 2.2558</strain>
    </source>
</reference>
<dbReference type="EC" id="1.8.4.10" evidence="4"/>
<comment type="function">
    <text evidence="4">Catalyzes the formation of sulfite from adenosine 5'-phosphosulfate (APS) using thioredoxin as an electron donor.</text>
</comment>
<dbReference type="RefSeq" id="WP_266106752.1">
    <property type="nucleotide sequence ID" value="NZ_JANIDW010000002.1"/>
</dbReference>
<evidence type="ECO:0000256" key="2">
    <source>
        <dbReference type="ARBA" id="ARBA00023002"/>
    </source>
</evidence>
<feature type="binding site" evidence="4">
    <location>
        <position position="202"/>
    </location>
    <ligand>
        <name>[4Fe-4S] cluster</name>
        <dbReference type="ChEBI" id="CHEBI:49883"/>
    </ligand>
</feature>
<keyword evidence="4" id="KW-0963">Cytoplasm</keyword>
<accession>A0ABT3W6K1</accession>
<dbReference type="HAMAP" id="MF_00063">
    <property type="entry name" value="CysH"/>
    <property type="match status" value="1"/>
</dbReference>
<evidence type="ECO:0000313" key="6">
    <source>
        <dbReference type="EMBL" id="MCX5614709.1"/>
    </source>
</evidence>
<evidence type="ECO:0000256" key="1">
    <source>
        <dbReference type="ARBA" id="ARBA00009732"/>
    </source>
</evidence>
<feature type="binding site" evidence="4">
    <location>
        <position position="121"/>
    </location>
    <ligand>
        <name>[4Fe-4S] cluster</name>
        <dbReference type="ChEBI" id="CHEBI:49883"/>
    </ligand>
</feature>
<feature type="domain" description="Phosphoadenosine phosphosulphate reductase" evidence="5">
    <location>
        <begin position="39"/>
        <end position="208"/>
    </location>
</feature>
<evidence type="ECO:0000256" key="3">
    <source>
        <dbReference type="ARBA" id="ARBA00024327"/>
    </source>
</evidence>
<keyword evidence="4" id="KW-0408">Iron</keyword>
<feature type="active site" description="Nucleophile; cysteine thiosulfonate intermediate" evidence="4">
    <location>
        <position position="228"/>
    </location>
</feature>
<dbReference type="NCBIfam" id="NF002537">
    <property type="entry name" value="PRK02090.1"/>
    <property type="match status" value="1"/>
</dbReference>
<comment type="caution">
    <text evidence="6">The sequence shown here is derived from an EMBL/GenBank/DDBJ whole genome shotgun (WGS) entry which is preliminary data.</text>
</comment>
<dbReference type="SUPFAM" id="SSF52402">
    <property type="entry name" value="Adenine nucleotide alpha hydrolases-like"/>
    <property type="match status" value="1"/>
</dbReference>
<dbReference type="InterPro" id="IPR002500">
    <property type="entry name" value="PAPS_reduct_dom"/>
</dbReference>
<dbReference type="PANTHER" id="PTHR46509:SF1">
    <property type="entry name" value="PHOSPHOADENOSINE PHOSPHOSULFATE REDUCTASE"/>
    <property type="match status" value="1"/>
</dbReference>
<keyword evidence="7" id="KW-1185">Reference proteome</keyword>
<comment type="cofactor">
    <cofactor evidence="4">
        <name>[4Fe-4S] cluster</name>
        <dbReference type="ChEBI" id="CHEBI:49883"/>
    </cofactor>
    <text evidence="4">Binds 1 [4Fe-4S] cluster per subunit.</text>
</comment>
<dbReference type="Proteomes" id="UP001165648">
    <property type="component" value="Unassembled WGS sequence"/>
</dbReference>
<feature type="binding site" evidence="4">
    <location>
        <position position="120"/>
    </location>
    <ligand>
        <name>[4Fe-4S] cluster</name>
        <dbReference type="ChEBI" id="CHEBI:49883"/>
    </ligand>
</feature>
<keyword evidence="4" id="KW-0411">Iron-sulfur</keyword>
<comment type="pathway">
    <text evidence="3 4">Sulfur metabolism; hydrogen sulfide biosynthesis; sulfite from sulfate.</text>
</comment>
<evidence type="ECO:0000313" key="7">
    <source>
        <dbReference type="Proteomes" id="UP001165648"/>
    </source>
</evidence>
<comment type="similarity">
    <text evidence="1 4">Belongs to the PAPS reductase family. CysH subfamily.</text>
</comment>
<keyword evidence="4" id="KW-0479">Metal-binding</keyword>
<organism evidence="6 7">
    <name type="scientific">Bombella saccharophila</name>
    <dbReference type="NCBI Taxonomy" id="2967338"/>
    <lineage>
        <taxon>Bacteria</taxon>
        <taxon>Pseudomonadati</taxon>
        <taxon>Pseudomonadota</taxon>
        <taxon>Alphaproteobacteria</taxon>
        <taxon>Acetobacterales</taxon>
        <taxon>Acetobacteraceae</taxon>
        <taxon>Bombella</taxon>
    </lineage>
</organism>
<dbReference type="GO" id="GO:0004604">
    <property type="term" value="F:phosphoadenylyl-sulfate reductase (thioredoxin) activity"/>
    <property type="evidence" value="ECO:0007669"/>
    <property type="project" value="UniProtKB-EC"/>
</dbReference>
<dbReference type="EMBL" id="JANIDW010000002">
    <property type="protein sequence ID" value="MCX5614709.1"/>
    <property type="molecule type" value="Genomic_DNA"/>
</dbReference>
<dbReference type="PANTHER" id="PTHR46509">
    <property type="entry name" value="PHOSPHOADENOSINE PHOSPHOSULFATE REDUCTASE"/>
    <property type="match status" value="1"/>
</dbReference>
<proteinExistence type="inferred from homology"/>
<protein>
    <recommendedName>
        <fullName evidence="4">Adenosine 5'-phosphosulfate reductase</fullName>
        <shortName evidence="4">APS reductase</shortName>
        <ecNumber evidence="4">1.8.4.10</ecNumber>
    </recommendedName>
    <alternativeName>
        <fullName evidence="4">5'-adenylylsulfate reductase</fullName>
    </alternativeName>
    <alternativeName>
        <fullName evidence="4">Thioredoxin-dependent 5'-adenylylsulfate reductase</fullName>
    </alternativeName>
</protein>
<dbReference type="Gene3D" id="3.40.50.620">
    <property type="entry name" value="HUPs"/>
    <property type="match status" value="1"/>
</dbReference>
<dbReference type="PIRSF" id="PIRSF000857">
    <property type="entry name" value="PAPS_reductase"/>
    <property type="match status" value="1"/>
</dbReference>
<sequence>MAVSEDEFQTLPRQGVVAASEEETGRVLASVLARFPGRVAVISSFGAESAVLLAQIAAQDKAVPVFFLDTGRHFPETLAYRDELSQHLGLEDVRTLQPARKEVEYRDPEGQLVAFDPDACCALRKVEPLDVVLPEFDIWVTGRKRMQAATRAALPVAERQADGSVKLNPLAGWSEAQIADFMKEKALPAHPLVARGYRSIGCEPCTRPVGAGEDSRAGRWAGLAKTECGLHRPVPVTPPPGADKEEISATALLAERPVE</sequence>